<dbReference type="EMBL" id="RIBP01000001">
    <property type="protein sequence ID" value="TRZ40079.1"/>
    <property type="molecule type" value="Genomic_DNA"/>
</dbReference>
<sequence>MKVRLNDIAFRSSILKAYNEKCVYTGQPLNFETLTIDHIIPQDLNKDKLKLENYLKMLDLDYNNFEFDSIYNLVPAKFRVNREKGNELLDKTLALTLLEKAKKKAPIIMNEIKNFKQKKKISKSIEEVRSYVLLSDDLKKEQVYDFVSEDNSFFENQKIINGRNYLQSTDRIKIEALLPSYPEREGSCLITFRSLKIRECMITMDHRQIMKELFQGLYTDPVDELRYFIVGNHISEKDVYYIQLGSNRFPVTLSELKQLCKLIDNFSDCYLKLYQEIDRKIGTFYFNRSPFSSNYRLMKINRNLWNLMIDFVDEYDYDNGNTDWHIFDKNRFFIKIYSKEETNRYDAGYHALLEPEQDDNFMYDFIRPDQYLWIVWKPQNLLSYKNTLDSINERQIWDALTVYEWLSTEFIPWVIYISNGKNNKLFSSKRTNEKQYKNFLNDFKIEDFITSGKINSSFDLGNINKHHQLLNVLNDLQVFYNTFNDSIVFKNEDFKHLFAGLAVIIKRSEGIDYRYVNSKIGFTYGDTKAQLYEEIISYISKIEYSIKSSFFIDNILRCYVVILRDNKSYLNKSEIRMIVDYIKPFINKKSLIETIQKF</sequence>
<gene>
    <name evidence="1" type="ORF">CEQ21_03830</name>
</gene>
<accession>A0A553SSW5</accession>
<dbReference type="RefSeq" id="WP_185763489.1">
    <property type="nucleotide sequence ID" value="NZ_RIBP01000001.1"/>
</dbReference>
<proteinExistence type="predicted"/>
<comment type="caution">
    <text evidence="1">The sequence shown here is derived from an EMBL/GenBank/DDBJ whole genome shotgun (WGS) entry which is preliminary data.</text>
</comment>
<dbReference type="Proteomes" id="UP000319837">
    <property type="component" value="Unassembled WGS sequence"/>
</dbReference>
<reference evidence="2" key="1">
    <citation type="submission" date="2018-10" db="EMBL/GenBank/DDBJ databases">
        <title>FDA dAtabase for Regulatory Grade micrObial Sequences (FDA-ARGOS): Supporting development and validation of Infectious Disease Dx tests.</title>
        <authorList>
            <person name="Minogue T."/>
            <person name="Wolcott M."/>
            <person name="Wasieloski L."/>
            <person name="Aguilar W."/>
            <person name="Moore D."/>
            <person name="Tallon L."/>
            <person name="Sadzewicz L."/>
            <person name="Sengamalay N."/>
            <person name="Ott S."/>
            <person name="Godinez A."/>
            <person name="Nagaraj S."/>
            <person name="Vavikolanu K."/>
            <person name="Vyas G."/>
            <person name="Nadendla S."/>
            <person name="George J."/>
            <person name="Sichtig H."/>
        </authorList>
    </citation>
    <scope>NUCLEOTIDE SEQUENCE [LARGE SCALE GENOMIC DNA]</scope>
    <source>
        <strain evidence="2">FDAARGOS_343</strain>
    </source>
</reference>
<dbReference type="Gene3D" id="1.10.30.50">
    <property type="match status" value="1"/>
</dbReference>
<evidence type="ECO:0000313" key="2">
    <source>
        <dbReference type="Proteomes" id="UP000319837"/>
    </source>
</evidence>
<dbReference type="AlphaFoldDB" id="A0A553SSW5"/>
<evidence type="ECO:0000313" key="1">
    <source>
        <dbReference type="EMBL" id="TRZ40079.1"/>
    </source>
</evidence>
<name>A0A553SSW5_NIACI</name>
<protein>
    <submittedName>
        <fullName evidence="1">Uncharacterized protein</fullName>
    </submittedName>
</protein>
<organism evidence="1 2">
    <name type="scientific">Niallia circulans</name>
    <name type="common">Bacillus circulans</name>
    <dbReference type="NCBI Taxonomy" id="1397"/>
    <lineage>
        <taxon>Bacteria</taxon>
        <taxon>Bacillati</taxon>
        <taxon>Bacillota</taxon>
        <taxon>Bacilli</taxon>
        <taxon>Bacillales</taxon>
        <taxon>Bacillaceae</taxon>
        <taxon>Niallia</taxon>
    </lineage>
</organism>